<evidence type="ECO:0000256" key="12">
    <source>
        <dbReference type="ARBA" id="ARBA00023242"/>
    </source>
</evidence>
<feature type="transmembrane region" description="Helical" evidence="14">
    <location>
        <begin position="104"/>
        <end position="123"/>
    </location>
</feature>
<keyword evidence="11 14" id="KW-0472">Membrane</keyword>
<dbReference type="STRING" id="43335.A0A4U5R354"/>
<keyword evidence="8 14" id="KW-0812">Transmembrane</keyword>
<dbReference type="AlphaFoldDB" id="A0A4U5R354"/>
<dbReference type="PANTHER" id="PTHR36023">
    <property type="entry name" value="ARGOS-LIKE PROTEIN"/>
    <property type="match status" value="1"/>
</dbReference>
<dbReference type="GO" id="GO:0009725">
    <property type="term" value="P:response to hormone"/>
    <property type="evidence" value="ECO:0007669"/>
    <property type="project" value="UniProtKB-ARBA"/>
</dbReference>
<feature type="region of interest" description="Disordered" evidence="13">
    <location>
        <begin position="36"/>
        <end position="56"/>
    </location>
</feature>
<dbReference type="GO" id="GO:0016020">
    <property type="term" value="C:membrane"/>
    <property type="evidence" value="ECO:0007669"/>
    <property type="project" value="UniProtKB-SubCell"/>
</dbReference>
<feature type="transmembrane region" description="Helical" evidence="14">
    <location>
        <begin position="68"/>
        <end position="92"/>
    </location>
</feature>
<evidence type="ECO:0000256" key="11">
    <source>
        <dbReference type="ARBA" id="ARBA00023136"/>
    </source>
</evidence>
<dbReference type="GO" id="GO:0005783">
    <property type="term" value="C:endoplasmic reticulum"/>
    <property type="evidence" value="ECO:0007669"/>
    <property type="project" value="UniProtKB-SubCell"/>
</dbReference>
<evidence type="ECO:0000256" key="8">
    <source>
        <dbReference type="ARBA" id="ARBA00022692"/>
    </source>
</evidence>
<sequence>MSFEHSESETRVPRSRINLQDRCSSSIMDVRARKITTDNPLAPPPNTRVEKRKMEYNRSLSQGSSRRLLTASHFSLVSLLLLICLTASLLILPLVLPPLPPPPFMLLLLPIGILVLLMFLAFMPSNARDITYTWGCCYCCNKSTSVRNSSSSGFPPVVYTSSSAMLVMEYKPQVVALIVYLECLESTMQGIPVWPNLKILPFFLQIKAALIMFTYVKNVNVPTTMVILKEKQTSKAKSYLGSLL</sequence>
<keyword evidence="10 14" id="KW-1133">Transmembrane helix</keyword>
<name>A0A4U5R354_POPAL</name>
<keyword evidence="12" id="KW-0539">Nucleus</keyword>
<comment type="similarity">
    <text evidence="5">Belongs to the plant organ size related (OSR) protein family.</text>
</comment>
<evidence type="ECO:0000256" key="6">
    <source>
        <dbReference type="ARBA" id="ARBA00022473"/>
    </source>
</evidence>
<accession>A0A4U5R354</accession>
<keyword evidence="7" id="KW-0963">Cytoplasm</keyword>
<dbReference type="GO" id="GO:0046622">
    <property type="term" value="P:positive regulation of organ growth"/>
    <property type="evidence" value="ECO:0007669"/>
    <property type="project" value="InterPro"/>
</dbReference>
<proteinExistence type="inferred from homology"/>
<reference evidence="15" key="1">
    <citation type="submission" date="2018-10" db="EMBL/GenBank/DDBJ databases">
        <title>Population genomic analysis revealed the cold adaptation of white poplar.</title>
        <authorList>
            <person name="Liu Y.-J."/>
        </authorList>
    </citation>
    <scope>NUCLEOTIDE SEQUENCE [LARGE SCALE GENOMIC DNA]</scope>
    <source>
        <strain evidence="15">PAL-ZL1</strain>
    </source>
</reference>
<evidence type="ECO:0000256" key="13">
    <source>
        <dbReference type="SAM" id="MobiDB-lite"/>
    </source>
</evidence>
<organism evidence="15">
    <name type="scientific">Populus alba</name>
    <name type="common">White poplar</name>
    <dbReference type="NCBI Taxonomy" id="43335"/>
    <lineage>
        <taxon>Eukaryota</taxon>
        <taxon>Viridiplantae</taxon>
        <taxon>Streptophyta</taxon>
        <taxon>Embryophyta</taxon>
        <taxon>Tracheophyta</taxon>
        <taxon>Spermatophyta</taxon>
        <taxon>Magnoliopsida</taxon>
        <taxon>eudicotyledons</taxon>
        <taxon>Gunneridae</taxon>
        <taxon>Pentapetalae</taxon>
        <taxon>rosids</taxon>
        <taxon>fabids</taxon>
        <taxon>Malpighiales</taxon>
        <taxon>Salicaceae</taxon>
        <taxon>Saliceae</taxon>
        <taxon>Populus</taxon>
    </lineage>
</organism>
<evidence type="ECO:0000256" key="9">
    <source>
        <dbReference type="ARBA" id="ARBA00022824"/>
    </source>
</evidence>
<evidence type="ECO:0000256" key="2">
    <source>
        <dbReference type="ARBA" id="ARBA00004141"/>
    </source>
</evidence>
<evidence type="ECO:0000256" key="7">
    <source>
        <dbReference type="ARBA" id="ARBA00022490"/>
    </source>
</evidence>
<dbReference type="PANTHER" id="PTHR36023:SF3">
    <property type="entry name" value="ARGOS-LIKE PROTEIN"/>
    <property type="match status" value="1"/>
</dbReference>
<evidence type="ECO:0000256" key="14">
    <source>
        <dbReference type="SAM" id="Phobius"/>
    </source>
</evidence>
<dbReference type="InterPro" id="IPR037468">
    <property type="entry name" value="ARGOS/ARL/OSR1"/>
</dbReference>
<protein>
    <submittedName>
        <fullName evidence="15">Uncharacterized protein</fullName>
    </submittedName>
</protein>
<evidence type="ECO:0000256" key="5">
    <source>
        <dbReference type="ARBA" id="ARBA00006891"/>
    </source>
</evidence>
<gene>
    <name evidence="15" type="ORF">D5086_0000022510</name>
</gene>
<evidence type="ECO:0000313" key="15">
    <source>
        <dbReference type="EMBL" id="TKS16517.1"/>
    </source>
</evidence>
<dbReference type="GO" id="GO:0005634">
    <property type="term" value="C:nucleus"/>
    <property type="evidence" value="ECO:0007669"/>
    <property type="project" value="UniProtKB-SubCell"/>
</dbReference>
<evidence type="ECO:0000256" key="10">
    <source>
        <dbReference type="ARBA" id="ARBA00022989"/>
    </source>
</evidence>
<comment type="subcellular location">
    <subcellularLocation>
        <location evidence="4">Cytoplasm</location>
    </subcellularLocation>
    <subcellularLocation>
        <location evidence="3">Endoplasmic reticulum</location>
    </subcellularLocation>
    <subcellularLocation>
        <location evidence="2">Membrane</location>
        <topology evidence="2">Multi-pass membrane protein</topology>
    </subcellularLocation>
    <subcellularLocation>
        <location evidence="1">Nucleus</location>
    </subcellularLocation>
</comment>
<keyword evidence="6" id="KW-0217">Developmental protein</keyword>
<dbReference type="EMBL" id="RCHU01000059">
    <property type="protein sequence ID" value="TKS16517.1"/>
    <property type="molecule type" value="Genomic_DNA"/>
</dbReference>
<keyword evidence="9" id="KW-0256">Endoplasmic reticulum</keyword>
<evidence type="ECO:0000256" key="3">
    <source>
        <dbReference type="ARBA" id="ARBA00004240"/>
    </source>
</evidence>
<evidence type="ECO:0000256" key="4">
    <source>
        <dbReference type="ARBA" id="ARBA00004496"/>
    </source>
</evidence>
<evidence type="ECO:0000256" key="1">
    <source>
        <dbReference type="ARBA" id="ARBA00004123"/>
    </source>
</evidence>
<comment type="caution">
    <text evidence="15">The sequence shown here is derived from an EMBL/GenBank/DDBJ whole genome shotgun (WGS) entry which is preliminary data.</text>
</comment>